<dbReference type="GO" id="GO:0003700">
    <property type="term" value="F:DNA-binding transcription factor activity"/>
    <property type="evidence" value="ECO:0007669"/>
    <property type="project" value="InterPro"/>
</dbReference>
<keyword evidence="1" id="KW-0805">Transcription regulation</keyword>
<dbReference type="InterPro" id="IPR050313">
    <property type="entry name" value="Carb_Metab_HTH_regulators"/>
</dbReference>
<dbReference type="PRINTS" id="PR00037">
    <property type="entry name" value="HTHLACR"/>
</dbReference>
<gene>
    <name evidence="4" type="primary">glpR_2</name>
    <name evidence="4" type="ORF">TRL7639_04367</name>
</gene>
<reference evidence="4 5" key="1">
    <citation type="submission" date="2017-03" db="EMBL/GenBank/DDBJ databases">
        <authorList>
            <person name="Afonso C.L."/>
            <person name="Miller P.J."/>
            <person name="Scott M.A."/>
            <person name="Spackman E."/>
            <person name="Goraichik I."/>
            <person name="Dimitrov K.M."/>
            <person name="Suarez D.L."/>
            <person name="Swayne D.E."/>
        </authorList>
    </citation>
    <scope>NUCLEOTIDE SEQUENCE [LARGE SCALE GENOMIC DNA]</scope>
    <source>
        <strain evidence="4 5">CECT 7639</strain>
    </source>
</reference>
<dbReference type="Pfam" id="PF00455">
    <property type="entry name" value="DeoRC"/>
    <property type="match status" value="1"/>
</dbReference>
<sequence>MNKTPTHSHRELELLDALRQLGGSARSAELARVLNVSEETVRRTIKALAKAGALERVHGGAFLPDTQAGLSFFSRMTQYPDEKRAIAKSTAEHIQDGMTLFMDVGSTTAFVSEELRARHNMTVVTNSIGVAQTLVNHNNNRVHFLGGEMQGNERGTFGFVTESQIRRFVFDMAILSADALSHKRGVLFTNAIEATLAIVAAENADQKVFVIDHHKFDTTAPHCGPDMRQVDALFTDATPNKRLRAACKDWGVAIHVAGQTEDTNDDE</sequence>
<dbReference type="SMART" id="SM00420">
    <property type="entry name" value="HTH_DEOR"/>
    <property type="match status" value="1"/>
</dbReference>
<dbReference type="Proteomes" id="UP000193077">
    <property type="component" value="Unassembled WGS sequence"/>
</dbReference>
<accession>A0A1Y5TUE6</accession>
<dbReference type="InterPro" id="IPR014036">
    <property type="entry name" value="DeoR-like_C"/>
</dbReference>
<dbReference type="RefSeq" id="WP_085798004.1">
    <property type="nucleotide sequence ID" value="NZ_FWFO01000007.1"/>
</dbReference>
<keyword evidence="5" id="KW-1185">Reference proteome</keyword>
<dbReference type="SUPFAM" id="SSF46785">
    <property type="entry name" value="Winged helix' DNA-binding domain"/>
    <property type="match status" value="1"/>
</dbReference>
<feature type="domain" description="HTH deoR-type" evidence="3">
    <location>
        <begin position="8"/>
        <end position="63"/>
    </location>
</feature>
<dbReference type="SMART" id="SM01134">
    <property type="entry name" value="DeoRC"/>
    <property type="match status" value="1"/>
</dbReference>
<dbReference type="Gene3D" id="1.10.10.10">
    <property type="entry name" value="Winged helix-like DNA-binding domain superfamily/Winged helix DNA-binding domain"/>
    <property type="match status" value="1"/>
</dbReference>
<dbReference type="InterPro" id="IPR036390">
    <property type="entry name" value="WH_DNA-bd_sf"/>
</dbReference>
<dbReference type="InterPro" id="IPR001034">
    <property type="entry name" value="DeoR_HTH"/>
</dbReference>
<dbReference type="PANTHER" id="PTHR30363:SF44">
    <property type="entry name" value="AGA OPERON TRANSCRIPTIONAL REPRESSOR-RELATED"/>
    <property type="match status" value="1"/>
</dbReference>
<dbReference type="SUPFAM" id="SSF100950">
    <property type="entry name" value="NagB/RpiA/CoA transferase-like"/>
    <property type="match status" value="1"/>
</dbReference>
<dbReference type="InterPro" id="IPR037171">
    <property type="entry name" value="NagB/RpiA_transferase-like"/>
</dbReference>
<evidence type="ECO:0000256" key="1">
    <source>
        <dbReference type="ARBA" id="ARBA00023015"/>
    </source>
</evidence>
<dbReference type="Pfam" id="PF08220">
    <property type="entry name" value="HTH_DeoR"/>
    <property type="match status" value="1"/>
</dbReference>
<name>A0A1Y5TUE6_9RHOB</name>
<dbReference type="EMBL" id="FWFO01000007">
    <property type="protein sequence ID" value="SLN72862.1"/>
    <property type="molecule type" value="Genomic_DNA"/>
</dbReference>
<evidence type="ECO:0000256" key="2">
    <source>
        <dbReference type="ARBA" id="ARBA00023163"/>
    </source>
</evidence>
<evidence type="ECO:0000259" key="3">
    <source>
        <dbReference type="PROSITE" id="PS51000"/>
    </source>
</evidence>
<protein>
    <submittedName>
        <fullName evidence="4">Glycerol-3-phosphate regulon repressor</fullName>
    </submittedName>
</protein>
<organism evidence="4 5">
    <name type="scientific">Falsiruegeria litorea R37</name>
    <dbReference type="NCBI Taxonomy" id="1200284"/>
    <lineage>
        <taxon>Bacteria</taxon>
        <taxon>Pseudomonadati</taxon>
        <taxon>Pseudomonadota</taxon>
        <taxon>Alphaproteobacteria</taxon>
        <taxon>Rhodobacterales</taxon>
        <taxon>Roseobacteraceae</taxon>
        <taxon>Falsiruegeria</taxon>
    </lineage>
</organism>
<dbReference type="AlphaFoldDB" id="A0A1Y5TUE6"/>
<evidence type="ECO:0000313" key="5">
    <source>
        <dbReference type="Proteomes" id="UP000193077"/>
    </source>
</evidence>
<dbReference type="Gene3D" id="3.40.50.1360">
    <property type="match status" value="1"/>
</dbReference>
<dbReference type="InterPro" id="IPR036388">
    <property type="entry name" value="WH-like_DNA-bd_sf"/>
</dbReference>
<keyword evidence="2" id="KW-0804">Transcription</keyword>
<evidence type="ECO:0000313" key="4">
    <source>
        <dbReference type="EMBL" id="SLN72862.1"/>
    </source>
</evidence>
<dbReference type="PANTHER" id="PTHR30363">
    <property type="entry name" value="HTH-TYPE TRANSCRIPTIONAL REGULATOR SRLR-RELATED"/>
    <property type="match status" value="1"/>
</dbReference>
<dbReference type="PROSITE" id="PS51000">
    <property type="entry name" value="HTH_DEOR_2"/>
    <property type="match status" value="1"/>
</dbReference>
<dbReference type="OrthoDB" id="9797223at2"/>
<proteinExistence type="predicted"/>